<reference evidence="1 2" key="1">
    <citation type="submission" date="2019-07" db="EMBL/GenBank/DDBJ databases">
        <title>Whole genome shotgun sequence of Reyranella soli NBRC 108950.</title>
        <authorList>
            <person name="Hosoyama A."/>
            <person name="Uohara A."/>
            <person name="Ohji S."/>
            <person name="Ichikawa N."/>
        </authorList>
    </citation>
    <scope>NUCLEOTIDE SEQUENCE [LARGE SCALE GENOMIC DNA]</scope>
    <source>
        <strain evidence="1 2">NBRC 108950</strain>
    </source>
</reference>
<sequence>MWRNNPFRIVSERHMDPFKTIPEQLSVLEKALRGPQWDAETLDNLRALMARVDSARLDALRTEHAEAMRTADPASGYKYLDVAYFTLLKLLLARELGLDRGPPRRILDIGTAGGHFPFVCRHFGHDVVAIDVENPLYEGITACLGVQRTIARVEPYRPLPDLGGRFDLITVCNTTFNERGDPPVYWTPAEWQFLLDDLVANHLRYPGELYVKLNKEIKRLAYNRDVLAMANRNAAKVGRWRGVIRMNVAAPRVIRL</sequence>
<dbReference type="SUPFAM" id="SSF53335">
    <property type="entry name" value="S-adenosyl-L-methionine-dependent methyltransferases"/>
    <property type="match status" value="1"/>
</dbReference>
<evidence type="ECO:0000313" key="1">
    <source>
        <dbReference type="EMBL" id="GEP53850.1"/>
    </source>
</evidence>
<dbReference type="EMBL" id="BKAJ01000018">
    <property type="protein sequence ID" value="GEP53850.1"/>
    <property type="molecule type" value="Genomic_DNA"/>
</dbReference>
<evidence type="ECO:0008006" key="3">
    <source>
        <dbReference type="Google" id="ProtNLM"/>
    </source>
</evidence>
<keyword evidence="2" id="KW-1185">Reference proteome</keyword>
<comment type="caution">
    <text evidence="1">The sequence shown here is derived from an EMBL/GenBank/DDBJ whole genome shotgun (WGS) entry which is preliminary data.</text>
</comment>
<gene>
    <name evidence="1" type="ORF">RSO01_10160</name>
</gene>
<protein>
    <recommendedName>
        <fullName evidence="3">Methyltransferase type 11 domain-containing protein</fullName>
    </recommendedName>
</protein>
<dbReference type="AlphaFoldDB" id="A0A512N4E2"/>
<dbReference type="Proteomes" id="UP000321058">
    <property type="component" value="Unassembled WGS sequence"/>
</dbReference>
<dbReference type="Gene3D" id="3.40.50.150">
    <property type="entry name" value="Vaccinia Virus protein VP39"/>
    <property type="match status" value="1"/>
</dbReference>
<evidence type="ECO:0000313" key="2">
    <source>
        <dbReference type="Proteomes" id="UP000321058"/>
    </source>
</evidence>
<proteinExistence type="predicted"/>
<accession>A0A512N4E2</accession>
<name>A0A512N4E2_9HYPH</name>
<organism evidence="1 2">
    <name type="scientific">Reyranella soli</name>
    <dbReference type="NCBI Taxonomy" id="1230389"/>
    <lineage>
        <taxon>Bacteria</taxon>
        <taxon>Pseudomonadati</taxon>
        <taxon>Pseudomonadota</taxon>
        <taxon>Alphaproteobacteria</taxon>
        <taxon>Hyphomicrobiales</taxon>
        <taxon>Reyranellaceae</taxon>
        <taxon>Reyranella</taxon>
    </lineage>
</organism>
<dbReference type="InterPro" id="IPR029063">
    <property type="entry name" value="SAM-dependent_MTases_sf"/>
</dbReference>